<feature type="region of interest" description="Disordered" evidence="1">
    <location>
        <begin position="196"/>
        <end position="230"/>
    </location>
</feature>
<reference evidence="2 3" key="1">
    <citation type="journal article" date="2019" name="Sci. Rep.">
        <title>A high-quality genome of Eragrostis curvula grass provides insights into Poaceae evolution and supports new strategies to enhance forage quality.</title>
        <authorList>
            <person name="Carballo J."/>
            <person name="Santos B.A.C.M."/>
            <person name="Zappacosta D."/>
            <person name="Garbus I."/>
            <person name="Selva J.P."/>
            <person name="Gallo C.A."/>
            <person name="Diaz A."/>
            <person name="Albertini E."/>
            <person name="Caccamo M."/>
            <person name="Echenique V."/>
        </authorList>
    </citation>
    <scope>NUCLEOTIDE SEQUENCE [LARGE SCALE GENOMIC DNA]</scope>
    <source>
        <strain evidence="3">cv. Victoria</strain>
        <tissue evidence="2">Leaf</tissue>
    </source>
</reference>
<comment type="caution">
    <text evidence="2">The sequence shown here is derived from an EMBL/GenBank/DDBJ whole genome shotgun (WGS) entry which is preliminary data.</text>
</comment>
<feature type="compositionally biased region" description="Acidic residues" evidence="1">
    <location>
        <begin position="205"/>
        <end position="215"/>
    </location>
</feature>
<evidence type="ECO:0000313" key="3">
    <source>
        <dbReference type="Proteomes" id="UP000324897"/>
    </source>
</evidence>
<feature type="region of interest" description="Disordered" evidence="1">
    <location>
        <begin position="1"/>
        <end position="66"/>
    </location>
</feature>
<dbReference type="Proteomes" id="UP000324897">
    <property type="component" value="Unassembled WGS sequence"/>
</dbReference>
<keyword evidence="3" id="KW-1185">Reference proteome</keyword>
<name>A0A5J9UFG1_9POAL</name>
<feature type="compositionally biased region" description="Basic and acidic residues" evidence="1">
    <location>
        <begin position="31"/>
        <end position="51"/>
    </location>
</feature>
<feature type="region of interest" description="Disordered" evidence="1">
    <location>
        <begin position="411"/>
        <end position="435"/>
    </location>
</feature>
<proteinExistence type="predicted"/>
<protein>
    <submittedName>
        <fullName evidence="2">Uncharacterized protein</fullName>
    </submittedName>
</protein>
<organism evidence="2 3">
    <name type="scientific">Eragrostis curvula</name>
    <name type="common">weeping love grass</name>
    <dbReference type="NCBI Taxonomy" id="38414"/>
    <lineage>
        <taxon>Eukaryota</taxon>
        <taxon>Viridiplantae</taxon>
        <taxon>Streptophyta</taxon>
        <taxon>Embryophyta</taxon>
        <taxon>Tracheophyta</taxon>
        <taxon>Spermatophyta</taxon>
        <taxon>Magnoliopsida</taxon>
        <taxon>Liliopsida</taxon>
        <taxon>Poales</taxon>
        <taxon>Poaceae</taxon>
        <taxon>PACMAD clade</taxon>
        <taxon>Chloridoideae</taxon>
        <taxon>Eragrostideae</taxon>
        <taxon>Eragrostidinae</taxon>
        <taxon>Eragrostis</taxon>
    </lineage>
</organism>
<evidence type="ECO:0000256" key="1">
    <source>
        <dbReference type="SAM" id="MobiDB-lite"/>
    </source>
</evidence>
<gene>
    <name evidence="2" type="ORF">EJB05_31744</name>
</gene>
<dbReference type="Gramene" id="TVU22067">
    <property type="protein sequence ID" value="TVU22067"/>
    <property type="gene ID" value="EJB05_31744"/>
</dbReference>
<evidence type="ECO:0000313" key="2">
    <source>
        <dbReference type="EMBL" id="TVU22067.1"/>
    </source>
</evidence>
<sequence>MEEDKRVVPGQSEGNEQGAEVPAGMMVGDVEGLKRGDASPEKDASAKENAGHGDAAAESEEQEDIEMILYSVSSSSSRRLPSRCRKRRRPEHFIAEEHVAKARVKALRSNIALNWYLSAMYVPPEPRPEWARNATSDDVNGQESVSHPNGLAVSKAKQLNDTAQFRRMKTSAWFLASQEGNEQGAEVPAGKMVGDVEGLKRGDASPEEGDASAEENDGHGDAAAESEEPEDIEMILYSGALEEEPEGVVAVGDAVDGAASENENNNEDEEVPMNPVATRRHRAAIARPTPPSTCRWPPLGSRNQYSLTRLIAKGIASASAYPTGVVSTLSAADQGATNAPAAWEVSSSSSRRLPSRCRKRRRPEHFIAEEHVAKARVKALRSNIALNWYLSAMYVPPEPRPEWARNATANDVGGQEQDGAEGPEEPAGPSDEIEPEGTLRMDKWQLNLKCKLNLDASDLHLALALPRHECHRSRVTLGLGP</sequence>
<feature type="compositionally biased region" description="Acidic residues" evidence="1">
    <location>
        <begin position="57"/>
        <end position="66"/>
    </location>
</feature>
<dbReference type="AlphaFoldDB" id="A0A5J9UFG1"/>
<accession>A0A5J9UFG1</accession>
<dbReference type="EMBL" id="RWGY01000026">
    <property type="protein sequence ID" value="TVU22067.1"/>
    <property type="molecule type" value="Genomic_DNA"/>
</dbReference>